<dbReference type="GO" id="GO:0004671">
    <property type="term" value="F:protein C-terminal S-isoprenylcysteine carboxyl O-methyltransferase activity"/>
    <property type="evidence" value="ECO:0007669"/>
    <property type="project" value="UniProtKB-EC"/>
</dbReference>
<dbReference type="GO" id="GO:0032259">
    <property type="term" value="P:methylation"/>
    <property type="evidence" value="ECO:0007669"/>
    <property type="project" value="UniProtKB-KW"/>
</dbReference>
<evidence type="ECO:0000256" key="5">
    <source>
        <dbReference type="RuleBase" id="RU362022"/>
    </source>
</evidence>
<evidence type="ECO:0000256" key="4">
    <source>
        <dbReference type="ARBA" id="ARBA00023136"/>
    </source>
</evidence>
<keyword evidence="2 5" id="KW-0812">Transmembrane</keyword>
<keyword evidence="5" id="KW-0256">Endoplasmic reticulum</keyword>
<comment type="subcellular location">
    <subcellularLocation>
        <location evidence="5">Endoplasmic reticulum membrane</location>
        <topology evidence="5">Multi-pass membrane protein</topology>
    </subcellularLocation>
    <subcellularLocation>
        <location evidence="1">Membrane</location>
        <topology evidence="1">Multi-pass membrane protein</topology>
    </subcellularLocation>
</comment>
<organism evidence="6 7">
    <name type="scientific">Physocladia obscura</name>
    <dbReference type="NCBI Taxonomy" id="109957"/>
    <lineage>
        <taxon>Eukaryota</taxon>
        <taxon>Fungi</taxon>
        <taxon>Fungi incertae sedis</taxon>
        <taxon>Chytridiomycota</taxon>
        <taxon>Chytridiomycota incertae sedis</taxon>
        <taxon>Chytridiomycetes</taxon>
        <taxon>Chytridiales</taxon>
        <taxon>Chytriomycetaceae</taxon>
        <taxon>Physocladia</taxon>
    </lineage>
</organism>
<keyword evidence="4 5" id="KW-0472">Membrane</keyword>
<comment type="caution">
    <text evidence="5">Lacks conserved residue(s) required for the propagation of feature annotation.</text>
</comment>
<keyword evidence="5" id="KW-0489">Methyltransferase</keyword>
<comment type="caution">
    <text evidence="6">The sequence shown here is derived from an EMBL/GenBank/DDBJ whole genome shotgun (WGS) entry which is preliminary data.</text>
</comment>
<sequence length="168" mass="18996">MTERKANPVENRKNLWGKLREPHSHAQVASISVGLGAAIGLGVGAAIWASQPFRLIGLYIAFLGLFHFLEYLTTAMHRHDVGINSFVLDHSPQYHFAMAFGFVEYYIEAFFWPEFKQLDWITLPAVAIVLFFQIIRSLAMVTAGANFTHLIAFKKEDNHVLVTDGIYK</sequence>
<dbReference type="Gene3D" id="1.20.120.1630">
    <property type="match status" value="1"/>
</dbReference>
<feature type="transmembrane region" description="Helical" evidence="5">
    <location>
        <begin position="28"/>
        <end position="49"/>
    </location>
</feature>
<feature type="transmembrane region" description="Helical" evidence="5">
    <location>
        <begin position="55"/>
        <end position="73"/>
    </location>
</feature>
<gene>
    <name evidence="6" type="ORF">HK100_010147</name>
</gene>
<dbReference type="GO" id="GO:0005789">
    <property type="term" value="C:endoplasmic reticulum membrane"/>
    <property type="evidence" value="ECO:0007669"/>
    <property type="project" value="UniProtKB-SubCell"/>
</dbReference>
<accession>A0AAD5T3G3</accession>
<evidence type="ECO:0000256" key="2">
    <source>
        <dbReference type="ARBA" id="ARBA00022692"/>
    </source>
</evidence>
<evidence type="ECO:0000256" key="1">
    <source>
        <dbReference type="ARBA" id="ARBA00004141"/>
    </source>
</evidence>
<keyword evidence="5" id="KW-0949">S-adenosyl-L-methionine</keyword>
<keyword evidence="7" id="KW-1185">Reference proteome</keyword>
<keyword evidence="5" id="KW-0808">Transferase</keyword>
<reference evidence="6" key="1">
    <citation type="submission" date="2020-05" db="EMBL/GenBank/DDBJ databases">
        <title>Phylogenomic resolution of chytrid fungi.</title>
        <authorList>
            <person name="Stajich J.E."/>
            <person name="Amses K."/>
            <person name="Simmons R."/>
            <person name="Seto K."/>
            <person name="Myers J."/>
            <person name="Bonds A."/>
            <person name="Quandt C.A."/>
            <person name="Barry K."/>
            <person name="Liu P."/>
            <person name="Grigoriev I."/>
            <person name="Longcore J.E."/>
            <person name="James T.Y."/>
        </authorList>
    </citation>
    <scope>NUCLEOTIDE SEQUENCE</scope>
    <source>
        <strain evidence="6">JEL0513</strain>
    </source>
</reference>
<evidence type="ECO:0000313" key="7">
    <source>
        <dbReference type="Proteomes" id="UP001211907"/>
    </source>
</evidence>
<dbReference type="EC" id="2.1.1.100" evidence="5"/>
<protein>
    <recommendedName>
        <fullName evidence="5">Protein-S-isoprenylcysteine O-methyltransferase</fullName>
        <ecNumber evidence="5">2.1.1.100</ecNumber>
    </recommendedName>
</protein>
<comment type="catalytic activity">
    <reaction evidence="5">
        <text>[protein]-C-terminal S-[(2E,6E)-farnesyl]-L-cysteine + S-adenosyl-L-methionine = [protein]-C-terminal S-[(2E,6E)-farnesyl]-L-cysteine methyl ester + S-adenosyl-L-homocysteine</text>
        <dbReference type="Rhea" id="RHEA:21672"/>
        <dbReference type="Rhea" id="RHEA-COMP:12125"/>
        <dbReference type="Rhea" id="RHEA-COMP:12126"/>
        <dbReference type="ChEBI" id="CHEBI:57856"/>
        <dbReference type="ChEBI" id="CHEBI:59789"/>
        <dbReference type="ChEBI" id="CHEBI:90510"/>
        <dbReference type="ChEBI" id="CHEBI:90511"/>
        <dbReference type="EC" id="2.1.1.100"/>
    </reaction>
</comment>
<evidence type="ECO:0000313" key="6">
    <source>
        <dbReference type="EMBL" id="KAJ3126625.1"/>
    </source>
</evidence>
<dbReference type="PANTHER" id="PTHR12714">
    <property type="entry name" value="PROTEIN-S ISOPRENYLCYSTEINE O-METHYLTRANSFERASE"/>
    <property type="match status" value="1"/>
</dbReference>
<comment type="similarity">
    <text evidence="5">Belongs to the class VI-like SAM-binding methyltransferase superfamily. Isoprenylcysteine carboxyl methyltransferase family.</text>
</comment>
<dbReference type="EMBL" id="JADGJH010000549">
    <property type="protein sequence ID" value="KAJ3126625.1"/>
    <property type="molecule type" value="Genomic_DNA"/>
</dbReference>
<dbReference type="PANTHER" id="PTHR12714:SF9">
    <property type="entry name" value="PROTEIN-S-ISOPRENYLCYSTEINE O-METHYLTRANSFERASE"/>
    <property type="match status" value="1"/>
</dbReference>
<name>A0AAD5T3G3_9FUNG</name>
<dbReference type="AlphaFoldDB" id="A0AAD5T3G3"/>
<dbReference type="Pfam" id="PF04140">
    <property type="entry name" value="ICMT"/>
    <property type="match status" value="1"/>
</dbReference>
<keyword evidence="3 5" id="KW-1133">Transmembrane helix</keyword>
<dbReference type="Proteomes" id="UP001211907">
    <property type="component" value="Unassembled WGS sequence"/>
</dbReference>
<dbReference type="InterPro" id="IPR007269">
    <property type="entry name" value="ICMT_MeTrfase"/>
</dbReference>
<evidence type="ECO:0000256" key="3">
    <source>
        <dbReference type="ARBA" id="ARBA00022989"/>
    </source>
</evidence>
<feature type="transmembrane region" description="Helical" evidence="5">
    <location>
        <begin position="125"/>
        <end position="145"/>
    </location>
</feature>
<proteinExistence type="inferred from homology"/>